<dbReference type="EC" id="2.1.1.-" evidence="1"/>
<dbReference type="GO" id="GO:0032259">
    <property type="term" value="P:methylation"/>
    <property type="evidence" value="ECO:0007669"/>
    <property type="project" value="UniProtKB-KW"/>
</dbReference>
<keyword evidence="1" id="KW-0808">Transferase</keyword>
<keyword evidence="1" id="KW-0489">Methyltransferase</keyword>
<reference evidence="1" key="2">
    <citation type="journal article" date="2021" name="PeerJ">
        <title>Extensive microbial diversity within the chicken gut microbiome revealed by metagenomics and culture.</title>
        <authorList>
            <person name="Gilroy R."/>
            <person name="Ravi A."/>
            <person name="Getino M."/>
            <person name="Pursley I."/>
            <person name="Horton D.L."/>
            <person name="Alikhan N.F."/>
            <person name="Baker D."/>
            <person name="Gharbi K."/>
            <person name="Hall N."/>
            <person name="Watson M."/>
            <person name="Adriaenssens E.M."/>
            <person name="Foster-Nyarko E."/>
            <person name="Jarju S."/>
            <person name="Secka A."/>
            <person name="Antonio M."/>
            <person name="Oren A."/>
            <person name="Chaudhuri R.R."/>
            <person name="La Ragione R."/>
            <person name="Hildebrand F."/>
            <person name="Pallen M.J."/>
        </authorList>
    </citation>
    <scope>NUCLEOTIDE SEQUENCE</scope>
    <source>
        <strain evidence="1">CHK33-4379</strain>
    </source>
</reference>
<gene>
    <name evidence="1" type="primary">fliB</name>
    <name evidence="1" type="ORF">IAC39_02980</name>
</gene>
<dbReference type="GO" id="GO:0008168">
    <property type="term" value="F:methyltransferase activity"/>
    <property type="evidence" value="ECO:0007669"/>
    <property type="project" value="UniProtKB-KW"/>
</dbReference>
<proteinExistence type="predicted"/>
<keyword evidence="1" id="KW-0969">Cilium</keyword>
<dbReference type="Proteomes" id="UP000824136">
    <property type="component" value="Unassembled WGS sequence"/>
</dbReference>
<protein>
    <submittedName>
        <fullName evidence="1">Flagellin lysine-N-methylase</fullName>
        <ecNumber evidence="1">2.1.1.-</ecNumber>
    </submittedName>
</protein>
<organism evidence="1 2">
    <name type="scientific">Candidatus Faeciplasma pullistercoris</name>
    <dbReference type="NCBI Taxonomy" id="2840800"/>
    <lineage>
        <taxon>Bacteria</taxon>
        <taxon>Bacillati</taxon>
        <taxon>Bacillota</taxon>
        <taxon>Clostridia</taxon>
        <taxon>Eubacteriales</taxon>
        <taxon>Oscillospiraceae</taxon>
        <taxon>Oscillospiraceae incertae sedis</taxon>
        <taxon>Candidatus Faeciplasma</taxon>
    </lineage>
</organism>
<dbReference type="NCBIfam" id="NF038110">
    <property type="entry name" value="Lys_methyl_FliB"/>
    <property type="match status" value="1"/>
</dbReference>
<evidence type="ECO:0000313" key="1">
    <source>
        <dbReference type="EMBL" id="HIT58664.1"/>
    </source>
</evidence>
<name>A0A9D1GST2_9FIRM</name>
<dbReference type="EMBL" id="DVLL01000012">
    <property type="protein sequence ID" value="HIT58664.1"/>
    <property type="molecule type" value="Genomic_DNA"/>
</dbReference>
<sequence>MQYSNMFSPGYYSRFQCIASDCPDSCCRSGWEIPIDDKTYEYYLTAGIPELADNVTAGSDGDRVFKLKSDGCCPYLDENGLCRLYTCTGGVLCDICDKYPRFFEEYDGFTEAGISVSCPEARRLVLSASSSDYSLYGEAPAEELLAFLHSGRRAAFKLIFESKTADIAADELERLGARLQELIDFGELTGLEDALGDALVGDDQDYTSANLELSDFCKIILERTEILYPRWKHELEDFIRCGGSSCKSPESEKRSYLAYLVYRFFLKAVSTEDIYSVCGLIAAAYRLCASLGCGLSEAAGLFSKEIEHDAENTEALLGWFSEKQF</sequence>
<evidence type="ECO:0000313" key="2">
    <source>
        <dbReference type="Proteomes" id="UP000824136"/>
    </source>
</evidence>
<comment type="caution">
    <text evidence="1">The sequence shown here is derived from an EMBL/GenBank/DDBJ whole genome shotgun (WGS) entry which is preliminary data.</text>
</comment>
<keyword evidence="1" id="KW-0966">Cell projection</keyword>
<accession>A0A9D1GST2</accession>
<keyword evidence="1" id="KW-0282">Flagellum</keyword>
<reference evidence="1" key="1">
    <citation type="submission" date="2020-10" db="EMBL/GenBank/DDBJ databases">
        <authorList>
            <person name="Gilroy R."/>
        </authorList>
    </citation>
    <scope>NUCLEOTIDE SEQUENCE</scope>
    <source>
        <strain evidence="1">CHK33-4379</strain>
    </source>
</reference>
<dbReference type="AlphaFoldDB" id="A0A9D1GST2"/>